<dbReference type="GO" id="GO:0016747">
    <property type="term" value="F:acyltransferase activity, transferring groups other than amino-acyl groups"/>
    <property type="evidence" value="ECO:0007669"/>
    <property type="project" value="InterPro"/>
</dbReference>
<feature type="domain" description="N-acetyltransferase" evidence="1">
    <location>
        <begin position="37"/>
        <end position="94"/>
    </location>
</feature>
<keyword evidence="3" id="KW-1185">Reference proteome</keyword>
<accession>A0A3A9KA63</accession>
<organism evidence="2 3">
    <name type="scientific">Salipaludibacillus neizhouensis</name>
    <dbReference type="NCBI Taxonomy" id="885475"/>
    <lineage>
        <taxon>Bacteria</taxon>
        <taxon>Bacillati</taxon>
        <taxon>Bacillota</taxon>
        <taxon>Bacilli</taxon>
        <taxon>Bacillales</taxon>
        <taxon>Bacillaceae</taxon>
    </lineage>
</organism>
<proteinExistence type="predicted"/>
<dbReference type="RefSeq" id="WP_110935187.1">
    <property type="nucleotide sequence ID" value="NZ_KZ614146.1"/>
</dbReference>
<gene>
    <name evidence="2" type="ORF">CR203_09875</name>
</gene>
<dbReference type="AlphaFoldDB" id="A0A3A9KA63"/>
<dbReference type="InterPro" id="IPR016181">
    <property type="entry name" value="Acyl_CoA_acyltransferase"/>
</dbReference>
<evidence type="ECO:0000259" key="1">
    <source>
        <dbReference type="Pfam" id="PF00583"/>
    </source>
</evidence>
<evidence type="ECO:0000313" key="3">
    <source>
        <dbReference type="Proteomes" id="UP000281498"/>
    </source>
</evidence>
<dbReference type="Gene3D" id="3.40.630.30">
    <property type="match status" value="1"/>
</dbReference>
<name>A0A3A9KA63_9BACI</name>
<dbReference type="EMBL" id="PDOE01000003">
    <property type="protein sequence ID" value="RKL67650.1"/>
    <property type="molecule type" value="Genomic_DNA"/>
</dbReference>
<reference evidence="2 3" key="1">
    <citation type="submission" date="2017-10" db="EMBL/GenBank/DDBJ databases">
        <title>Bacillus sp. nov., a halophilic bacterium isolated from a Keqin Lake.</title>
        <authorList>
            <person name="Wang H."/>
        </authorList>
    </citation>
    <scope>NUCLEOTIDE SEQUENCE [LARGE SCALE GENOMIC DNA]</scope>
    <source>
        <strain evidence="2 3">KCTC 13187</strain>
    </source>
</reference>
<dbReference type="OrthoDB" id="2189687at2"/>
<sequence>MLVSYKKEHEKIAMGLLSFMPGEKSIKKIQKVIDKYTKSETLKLYLWRTEANQFVGVIGVEEDNEDVYLRDLTVDPSHRNEGLALTMVQAMEDKYSVYLIGLKHTDHFLKHCRKKV</sequence>
<dbReference type="SUPFAM" id="SSF55729">
    <property type="entry name" value="Acyl-CoA N-acyltransferases (Nat)"/>
    <property type="match status" value="1"/>
</dbReference>
<evidence type="ECO:0000313" key="2">
    <source>
        <dbReference type="EMBL" id="RKL67650.1"/>
    </source>
</evidence>
<dbReference type="Proteomes" id="UP000281498">
    <property type="component" value="Unassembled WGS sequence"/>
</dbReference>
<protein>
    <submittedName>
        <fullName evidence="2">N-acetyltransferase</fullName>
    </submittedName>
</protein>
<dbReference type="Pfam" id="PF00583">
    <property type="entry name" value="Acetyltransf_1"/>
    <property type="match status" value="1"/>
</dbReference>
<dbReference type="InterPro" id="IPR000182">
    <property type="entry name" value="GNAT_dom"/>
</dbReference>
<keyword evidence="2" id="KW-0808">Transferase</keyword>
<comment type="caution">
    <text evidence="2">The sequence shown here is derived from an EMBL/GenBank/DDBJ whole genome shotgun (WGS) entry which is preliminary data.</text>
</comment>
<dbReference type="CDD" id="cd04301">
    <property type="entry name" value="NAT_SF"/>
    <property type="match status" value="1"/>
</dbReference>